<name>A0ABX0GML8_9GAMM</name>
<gene>
    <name evidence="1" type="ORF">C5471_21245</name>
</gene>
<protein>
    <submittedName>
        <fullName evidence="1">Transcriptional regulator</fullName>
    </submittedName>
</protein>
<dbReference type="RefSeq" id="WP_166296352.1">
    <property type="nucleotide sequence ID" value="NZ_CAWPIF010000068.1"/>
</dbReference>
<accession>A0ABX0GML8</accession>
<keyword evidence="2" id="KW-1185">Reference proteome</keyword>
<dbReference type="InterPro" id="IPR049245">
    <property type="entry name" value="DUF6880"/>
</dbReference>
<reference evidence="1 2" key="1">
    <citation type="submission" date="2018-02" db="EMBL/GenBank/DDBJ databases">
        <authorList>
            <person name="Machado R.A."/>
        </authorList>
    </citation>
    <scope>NUCLEOTIDE SEQUENCE [LARGE SCALE GENOMIC DNA]</scope>
    <source>
        <strain evidence="1 2">T327</strain>
    </source>
</reference>
<dbReference type="Proteomes" id="UP000697802">
    <property type="component" value="Unassembled WGS sequence"/>
</dbReference>
<sequence>METELNKKQSELLSSMNHETLVNIIHDLIQDNKQAKSTLVNGYLLSAPDILKAIEKEYNRRAKSKCFYDYYEADAFYDDLTRSIAQPLEKVAGTLPDQVERLSVKIMLDFERLSENSDTSSGSWMDYYSVMLDAWMKSLAAQKNSDPVFLAKKIFDFVANEIYFGSGIFKTYRALLGSDVLRAVRDMYYQKKCHREALDISIQIRDIDFLSESLKKGEFCQPEHYFDYARLLMDEVRPGEAIELLLYMDKQDDKQYSDKATWDELFITALIEDGKSDEAMDKSIAAFSFRCDTRFYRLYTKASGKGNDNIQSFLNIAKEKGLTSYICFASDIARFDLIDNCITATPKEELISSLAYLTNSFIRTLSSTLYKHGYALTATRLRRILVEDVIHQAKSKYYSYAASDMKKAIDYSEGLEESPQLPGTETYLRVLYEKHKRKTSLWSAMAEKIQGLSVGKNGIRYERSQA</sequence>
<proteinExistence type="predicted"/>
<evidence type="ECO:0000313" key="2">
    <source>
        <dbReference type="Proteomes" id="UP000697802"/>
    </source>
</evidence>
<organism evidence="1 2">
    <name type="scientific">Photorhabdus tasmaniensis</name>
    <dbReference type="NCBI Taxonomy" id="1004159"/>
    <lineage>
        <taxon>Bacteria</taxon>
        <taxon>Pseudomonadati</taxon>
        <taxon>Pseudomonadota</taxon>
        <taxon>Gammaproteobacteria</taxon>
        <taxon>Enterobacterales</taxon>
        <taxon>Morganellaceae</taxon>
        <taxon>Photorhabdus</taxon>
    </lineage>
</organism>
<evidence type="ECO:0000313" key="1">
    <source>
        <dbReference type="EMBL" id="NHB90091.1"/>
    </source>
</evidence>
<comment type="caution">
    <text evidence="1">The sequence shown here is derived from an EMBL/GenBank/DDBJ whole genome shotgun (WGS) entry which is preliminary data.</text>
</comment>
<dbReference type="Pfam" id="PF21810">
    <property type="entry name" value="DUF6880"/>
    <property type="match status" value="1"/>
</dbReference>
<dbReference type="EMBL" id="PUJU01000068">
    <property type="protein sequence ID" value="NHB90091.1"/>
    <property type="molecule type" value="Genomic_DNA"/>
</dbReference>